<sequence>MSRGLTPTIEAEFAKKNLVPLLFVEVQFVSGWVRLWSGIGAIVWNGQTWLGVALPNGTVLGSISQLQETTDGSAQAAALSLSGIPSTAVQQVLNECRPNNIANIFLGAADQVTGAVLADPYCAWSGYTDVPTISDSGDTCTVTISVESRLVDLQRAREWRYTNEDQQLFVPGDIGFEYVGALQSLSITWGKGAPVFPPVPPGQRVAKR</sequence>
<dbReference type="KEGG" id="aba:Acid345_3158"/>
<gene>
    <name evidence="1" type="ordered locus">Acid345_3158</name>
</gene>
<dbReference type="EnsemblBacteria" id="ABF42159">
    <property type="protein sequence ID" value="ABF42159"/>
    <property type="gene ID" value="Acid345_3158"/>
</dbReference>
<dbReference type="STRING" id="204669.Acid345_3158"/>
<proteinExistence type="predicted"/>
<dbReference type="HOGENOM" id="CLU_112314_0_0_0"/>
<dbReference type="AlphaFoldDB" id="Q1ILU1"/>
<evidence type="ECO:0000313" key="2">
    <source>
        <dbReference type="Proteomes" id="UP000002432"/>
    </source>
</evidence>
<protein>
    <submittedName>
        <fullName evidence="1">Uncharacterized protein</fullName>
    </submittedName>
</protein>
<dbReference type="OrthoDB" id="119457at2"/>
<dbReference type="EMBL" id="CP000360">
    <property type="protein sequence ID" value="ABF42159.1"/>
    <property type="molecule type" value="Genomic_DNA"/>
</dbReference>
<name>Q1ILU1_KORVE</name>
<evidence type="ECO:0000313" key="1">
    <source>
        <dbReference type="EMBL" id="ABF42159.1"/>
    </source>
</evidence>
<dbReference type="eggNOG" id="ENOG502ZBRH">
    <property type="taxonomic scope" value="Bacteria"/>
</dbReference>
<accession>Q1ILU1</accession>
<dbReference type="RefSeq" id="WP_011523958.1">
    <property type="nucleotide sequence ID" value="NC_008009.1"/>
</dbReference>
<organism evidence="1 2">
    <name type="scientific">Koribacter versatilis (strain Ellin345)</name>
    <dbReference type="NCBI Taxonomy" id="204669"/>
    <lineage>
        <taxon>Bacteria</taxon>
        <taxon>Pseudomonadati</taxon>
        <taxon>Acidobacteriota</taxon>
        <taxon>Terriglobia</taxon>
        <taxon>Terriglobales</taxon>
        <taxon>Candidatus Korobacteraceae</taxon>
        <taxon>Candidatus Korobacter</taxon>
    </lineage>
</organism>
<keyword evidence="2" id="KW-1185">Reference proteome</keyword>
<reference evidence="1 2" key="1">
    <citation type="journal article" date="2009" name="Appl. Environ. Microbiol.">
        <title>Three genomes from the phylum Acidobacteria provide insight into the lifestyles of these microorganisms in soils.</title>
        <authorList>
            <person name="Ward N.L."/>
            <person name="Challacombe J.F."/>
            <person name="Janssen P.H."/>
            <person name="Henrissat B."/>
            <person name="Coutinho P.M."/>
            <person name="Wu M."/>
            <person name="Xie G."/>
            <person name="Haft D.H."/>
            <person name="Sait M."/>
            <person name="Badger J."/>
            <person name="Barabote R.D."/>
            <person name="Bradley B."/>
            <person name="Brettin T.S."/>
            <person name="Brinkac L.M."/>
            <person name="Bruce D."/>
            <person name="Creasy T."/>
            <person name="Daugherty S.C."/>
            <person name="Davidsen T.M."/>
            <person name="DeBoy R.T."/>
            <person name="Detter J.C."/>
            <person name="Dodson R.J."/>
            <person name="Durkin A.S."/>
            <person name="Ganapathy A."/>
            <person name="Gwinn-Giglio M."/>
            <person name="Han C.S."/>
            <person name="Khouri H."/>
            <person name="Kiss H."/>
            <person name="Kothari S.P."/>
            <person name="Madupu R."/>
            <person name="Nelson K.E."/>
            <person name="Nelson W.C."/>
            <person name="Paulsen I."/>
            <person name="Penn K."/>
            <person name="Ren Q."/>
            <person name="Rosovitz M.J."/>
            <person name="Selengut J.D."/>
            <person name="Shrivastava S."/>
            <person name="Sullivan S.A."/>
            <person name="Tapia R."/>
            <person name="Thompson L.S."/>
            <person name="Watkins K.L."/>
            <person name="Yang Q."/>
            <person name="Yu C."/>
            <person name="Zafar N."/>
            <person name="Zhou L."/>
            <person name="Kuske C.R."/>
        </authorList>
    </citation>
    <scope>NUCLEOTIDE SEQUENCE [LARGE SCALE GENOMIC DNA]</scope>
    <source>
        <strain evidence="1 2">Ellin345</strain>
    </source>
</reference>
<dbReference type="Proteomes" id="UP000002432">
    <property type="component" value="Chromosome"/>
</dbReference>